<dbReference type="Proteomes" id="UP000887013">
    <property type="component" value="Unassembled WGS sequence"/>
</dbReference>
<reference evidence="1" key="1">
    <citation type="submission" date="2020-08" db="EMBL/GenBank/DDBJ databases">
        <title>Multicomponent nature underlies the extraordinary mechanical properties of spider dragline silk.</title>
        <authorList>
            <person name="Kono N."/>
            <person name="Nakamura H."/>
            <person name="Mori M."/>
            <person name="Yoshida Y."/>
            <person name="Ohtoshi R."/>
            <person name="Malay A.D."/>
            <person name="Moran D.A.P."/>
            <person name="Tomita M."/>
            <person name="Numata K."/>
            <person name="Arakawa K."/>
        </authorList>
    </citation>
    <scope>NUCLEOTIDE SEQUENCE</scope>
</reference>
<evidence type="ECO:0000313" key="2">
    <source>
        <dbReference type="Proteomes" id="UP000887013"/>
    </source>
</evidence>
<evidence type="ECO:0000313" key="1">
    <source>
        <dbReference type="EMBL" id="GFS83808.1"/>
    </source>
</evidence>
<gene>
    <name evidence="1" type="ORF">NPIL_81951</name>
</gene>
<organism evidence="1 2">
    <name type="scientific">Nephila pilipes</name>
    <name type="common">Giant wood spider</name>
    <name type="synonym">Nephila maculata</name>
    <dbReference type="NCBI Taxonomy" id="299642"/>
    <lineage>
        <taxon>Eukaryota</taxon>
        <taxon>Metazoa</taxon>
        <taxon>Ecdysozoa</taxon>
        <taxon>Arthropoda</taxon>
        <taxon>Chelicerata</taxon>
        <taxon>Arachnida</taxon>
        <taxon>Araneae</taxon>
        <taxon>Araneomorphae</taxon>
        <taxon>Entelegynae</taxon>
        <taxon>Araneoidea</taxon>
        <taxon>Nephilidae</taxon>
        <taxon>Nephila</taxon>
    </lineage>
</organism>
<accession>A0A8X6MYC5</accession>
<name>A0A8X6MYC5_NEPPI</name>
<dbReference type="AlphaFoldDB" id="A0A8X6MYC5"/>
<protein>
    <submittedName>
        <fullName evidence="1">Uncharacterized protein</fullName>
    </submittedName>
</protein>
<keyword evidence="2" id="KW-1185">Reference proteome</keyword>
<sequence length="85" mass="10388">DTIRVDSCSKKGMRLTEERRFLKKRCFRYLVKWNDDNLWGNAVVKRYSNRLTVLPEKRLSETNIIGNPEDRRRLKVIIMKWYEKI</sequence>
<comment type="caution">
    <text evidence="1">The sequence shown here is derived from an EMBL/GenBank/DDBJ whole genome shotgun (WGS) entry which is preliminary data.</text>
</comment>
<feature type="non-terminal residue" evidence="1">
    <location>
        <position position="1"/>
    </location>
</feature>
<dbReference type="EMBL" id="BMAW01098245">
    <property type="protein sequence ID" value="GFS83808.1"/>
    <property type="molecule type" value="Genomic_DNA"/>
</dbReference>
<proteinExistence type="predicted"/>